<gene>
    <name evidence="7" type="ORF">LSH36_301g00062</name>
</gene>
<dbReference type="GO" id="GO:0099503">
    <property type="term" value="C:secretory vesicle"/>
    <property type="evidence" value="ECO:0007669"/>
    <property type="project" value="TreeGrafter"/>
</dbReference>
<evidence type="ECO:0000259" key="5">
    <source>
        <dbReference type="PROSITE" id="PS50004"/>
    </source>
</evidence>
<accession>A0AAD9N3U7</accession>
<dbReference type="InterPro" id="IPR035892">
    <property type="entry name" value="C2_domain_sf"/>
</dbReference>
<feature type="domain" description="MHD1" evidence="6">
    <location>
        <begin position="618"/>
        <end position="735"/>
    </location>
</feature>
<evidence type="ECO:0000256" key="2">
    <source>
        <dbReference type="ARBA" id="ARBA00005823"/>
    </source>
</evidence>
<evidence type="ECO:0000256" key="1">
    <source>
        <dbReference type="ARBA" id="ARBA00004603"/>
    </source>
</evidence>
<dbReference type="Pfam" id="PF00168">
    <property type="entry name" value="C2"/>
    <property type="match status" value="3"/>
</dbReference>
<dbReference type="Gene3D" id="2.60.40.150">
    <property type="entry name" value="C2 domain"/>
    <property type="match status" value="2"/>
</dbReference>
<keyword evidence="3" id="KW-0268">Exocytosis</keyword>
<evidence type="ECO:0008006" key="9">
    <source>
        <dbReference type="Google" id="ProtNLM"/>
    </source>
</evidence>
<name>A0AAD9N3U7_9ANNE</name>
<evidence type="ECO:0000259" key="6">
    <source>
        <dbReference type="PROSITE" id="PS51258"/>
    </source>
</evidence>
<evidence type="ECO:0000313" key="8">
    <source>
        <dbReference type="Proteomes" id="UP001208570"/>
    </source>
</evidence>
<feature type="compositionally biased region" description="Polar residues" evidence="4">
    <location>
        <begin position="140"/>
        <end position="154"/>
    </location>
</feature>
<dbReference type="AlphaFoldDB" id="A0AAD9N3U7"/>
<organism evidence="7 8">
    <name type="scientific">Paralvinella palmiformis</name>
    <dbReference type="NCBI Taxonomy" id="53620"/>
    <lineage>
        <taxon>Eukaryota</taxon>
        <taxon>Metazoa</taxon>
        <taxon>Spiralia</taxon>
        <taxon>Lophotrochozoa</taxon>
        <taxon>Annelida</taxon>
        <taxon>Polychaeta</taxon>
        <taxon>Sedentaria</taxon>
        <taxon>Canalipalpata</taxon>
        <taxon>Terebellida</taxon>
        <taxon>Terebelliformia</taxon>
        <taxon>Alvinellidae</taxon>
        <taxon>Paralvinella</taxon>
    </lineage>
</organism>
<dbReference type="PANTHER" id="PTHR45999">
    <property type="entry name" value="UNC-13-4A, ISOFORM B"/>
    <property type="match status" value="1"/>
</dbReference>
<dbReference type="Proteomes" id="UP001208570">
    <property type="component" value="Unassembled WGS sequence"/>
</dbReference>
<protein>
    <recommendedName>
        <fullName evidence="9">BAI1-associated protein 3</fullName>
    </recommendedName>
</protein>
<evidence type="ECO:0000256" key="4">
    <source>
        <dbReference type="SAM" id="MobiDB-lite"/>
    </source>
</evidence>
<reference evidence="7" key="1">
    <citation type="journal article" date="2023" name="Mol. Biol. Evol.">
        <title>Third-Generation Sequencing Reveals the Adaptive Role of the Epigenome in Three Deep-Sea Polychaetes.</title>
        <authorList>
            <person name="Perez M."/>
            <person name="Aroh O."/>
            <person name="Sun Y."/>
            <person name="Lan Y."/>
            <person name="Juniper S.K."/>
            <person name="Young C.R."/>
            <person name="Angers B."/>
            <person name="Qian P.Y."/>
        </authorList>
    </citation>
    <scope>NUCLEOTIDE SEQUENCE</scope>
    <source>
        <strain evidence="7">P08H-3</strain>
    </source>
</reference>
<sequence length="1180" mass="135832">MSRTGTKYRARRMSNNVNNGFSRGWRLGVSLISKRQSGFRKLETLNDKEYAYCQTLEAVSNPLGIPDTRDGYSPAELASHVQQIFKIDDETHKRCLRAVQASKPSNVCLCITVEEARDLKPCNINVICEPYCVLQLKSQNRNSTPKTSPQGSPKSQRKGTPRTSPTSTRRHSSVRIDGQFGFKETHVIRGSTNPRWGAEFEIPVTDTQNDELFISIWDDSMNNTDTDSIQKPVLRNRHSLRNIFRHFHKVSGEKLDGFLGQFKVQVKDIPVLGADRWYDLYEDNKYRKRTQGQCRLKLQLTARPSTENAESDQCSSEDFYYVVQRVYRHAMEELAQQQQEPANTTDGRPVFQELPLRSKMVLAQFAAQNHFSTMSQIIIELSALLEAFCDSQCPCRVSESLIRETIARADTLWTNKQLQDRCHEIQGISAQKELFNKTEVSLVEQMTTLYLDQITERLYHESTFPKTFPPIEISVDELKRELGFSKPLLSLCHKLNNTSPKNRLTELLKERIQTDCQTWWHMKLHCIKSVDRDAVISEAKIFTGVVREAIEHCMPCAEISQYFLEFNINYEKTVIIFLEKKIASKAQEVMLRIDSYQKKFSRYRSNILNSSIASQALFAALRKFVKVAKSHFTTRDLYRITIINYQEWFKQTVTYWLQTFREEGIRRVIKALDIEKDVTEGVKISNSAVDVVANLHKICTEWKEINFNDADIALLGATKITELICDGITRYLEKIEHILENNGYYDFIDNCQFDVTDQLCITLNNIVHVIHYIQKLPDLLEWDKVCQNMGLKYEDQSIADRCRTTLERLVRTTQEELISRARSLWAKVMDLMERDLEMYIRKFTQCHPNKISHLESLFAYFEDVGLSSYVRECDNYCQLVDTLTLHYTPTSELMLQYYHNLNNSAMTPDTYFGHLEVKIGYKVNSEGKVDSKIKVKVEDTSLDEPSPTDNNNKKEDGVVNVFINVLRARNLPSMSDKRETCNPLVSLTLCPMTFFPINKDLRTPTIKGTTDPVFDVTYQYQGIPLSLLNCNGTALVLTAWHSEDILPCNHFLGEVVIPLKSIPQLGPLQCIEDIPAAICPLIRPEQRLEGPLKVLQERQTFDKVAKEMVSRRQLDTGMTTAWPLCKPVNYLLRLVRGGQSNKVKGQPRYLEFIVITSNFQCQPLPRSSGLLELMKTNSPI</sequence>
<dbReference type="PANTHER" id="PTHR45999:SF4">
    <property type="entry name" value="UNC-13-4A, ISOFORM B"/>
    <property type="match status" value="1"/>
</dbReference>
<dbReference type="PROSITE" id="PS51258">
    <property type="entry name" value="MHD1"/>
    <property type="match status" value="1"/>
</dbReference>
<feature type="domain" description="C2" evidence="5">
    <location>
        <begin position="88"/>
        <end position="251"/>
    </location>
</feature>
<dbReference type="SMART" id="SM00239">
    <property type="entry name" value="C2"/>
    <property type="match status" value="2"/>
</dbReference>
<dbReference type="PROSITE" id="PS50004">
    <property type="entry name" value="C2"/>
    <property type="match status" value="2"/>
</dbReference>
<dbReference type="GO" id="GO:0005770">
    <property type="term" value="C:late endosome"/>
    <property type="evidence" value="ECO:0007669"/>
    <property type="project" value="UniProtKB-SubCell"/>
</dbReference>
<proteinExistence type="inferred from homology"/>
<dbReference type="Gene3D" id="1.10.357.50">
    <property type="match status" value="1"/>
</dbReference>
<dbReference type="InterPro" id="IPR052095">
    <property type="entry name" value="UNC-13_domain"/>
</dbReference>
<evidence type="ECO:0000256" key="3">
    <source>
        <dbReference type="ARBA" id="ARBA00022483"/>
    </source>
</evidence>
<dbReference type="EMBL" id="JAODUP010000301">
    <property type="protein sequence ID" value="KAK2153294.1"/>
    <property type="molecule type" value="Genomic_DNA"/>
</dbReference>
<feature type="domain" description="C2" evidence="5">
    <location>
        <begin position="941"/>
        <end position="1072"/>
    </location>
</feature>
<evidence type="ECO:0000313" key="7">
    <source>
        <dbReference type="EMBL" id="KAK2153294.1"/>
    </source>
</evidence>
<comment type="similarity">
    <text evidence="2">Belongs to the unc-13 family.</text>
</comment>
<keyword evidence="8" id="KW-1185">Reference proteome</keyword>
<dbReference type="InterPro" id="IPR000008">
    <property type="entry name" value="C2_dom"/>
</dbReference>
<dbReference type="InterPro" id="IPR014770">
    <property type="entry name" value="Munc13_1"/>
</dbReference>
<feature type="region of interest" description="Disordered" evidence="4">
    <location>
        <begin position="140"/>
        <end position="175"/>
    </location>
</feature>
<dbReference type="GO" id="GO:0006887">
    <property type="term" value="P:exocytosis"/>
    <property type="evidence" value="ECO:0007669"/>
    <property type="project" value="UniProtKB-KW"/>
</dbReference>
<comment type="caution">
    <text evidence="7">The sequence shown here is derived from an EMBL/GenBank/DDBJ whole genome shotgun (WGS) entry which is preliminary data.</text>
</comment>
<comment type="subcellular location">
    <subcellularLocation>
        <location evidence="1">Late endosome</location>
    </subcellularLocation>
</comment>
<dbReference type="SUPFAM" id="SSF49562">
    <property type="entry name" value="C2 domain (Calcium/lipid-binding domain, CaLB)"/>
    <property type="match status" value="2"/>
</dbReference>